<feature type="transmembrane region" description="Helical" evidence="1">
    <location>
        <begin position="193"/>
        <end position="214"/>
    </location>
</feature>
<dbReference type="AlphaFoldDB" id="A0A5C8NHM0"/>
<feature type="transmembrane region" description="Helical" evidence="1">
    <location>
        <begin position="166"/>
        <end position="187"/>
    </location>
</feature>
<gene>
    <name evidence="2" type="ORF">FHP06_08065</name>
</gene>
<keyword evidence="1" id="KW-0812">Transmembrane</keyword>
<proteinExistence type="predicted"/>
<evidence type="ECO:0000313" key="3">
    <source>
        <dbReference type="Proteomes" id="UP000321571"/>
    </source>
</evidence>
<feature type="transmembrane region" description="Helical" evidence="1">
    <location>
        <begin position="85"/>
        <end position="108"/>
    </location>
</feature>
<feature type="transmembrane region" description="Helical" evidence="1">
    <location>
        <begin position="133"/>
        <end position="154"/>
    </location>
</feature>
<feature type="transmembrane region" description="Helical" evidence="1">
    <location>
        <begin position="7"/>
        <end position="29"/>
    </location>
</feature>
<dbReference type="RefSeq" id="WP_147685595.1">
    <property type="nucleotide sequence ID" value="NZ_VDUX01000003.1"/>
</dbReference>
<reference evidence="2 3" key="1">
    <citation type="submission" date="2019-06" db="EMBL/GenBank/DDBJ databases">
        <title>Aeromicrobium sp. nov., isolated from a maize field.</title>
        <authorList>
            <person name="Lin S.-Y."/>
            <person name="Tsai C.-F."/>
            <person name="Young C.-C."/>
        </authorList>
    </citation>
    <scope>NUCLEOTIDE SEQUENCE [LARGE SCALE GENOMIC DNA]</scope>
    <source>
        <strain evidence="2 3">CC-CFT486</strain>
    </source>
</reference>
<protein>
    <submittedName>
        <fullName evidence="2">DUF4386 domain-containing protein</fullName>
    </submittedName>
</protein>
<accession>A0A5C8NHM0</accession>
<keyword evidence="3" id="KW-1185">Reference proteome</keyword>
<dbReference type="Pfam" id="PF14329">
    <property type="entry name" value="DUF4386"/>
    <property type="match status" value="1"/>
</dbReference>
<evidence type="ECO:0000313" key="2">
    <source>
        <dbReference type="EMBL" id="TXL61374.1"/>
    </source>
</evidence>
<keyword evidence="1" id="KW-0472">Membrane</keyword>
<name>A0A5C8NHM0_9ACTN</name>
<comment type="caution">
    <text evidence="2">The sequence shown here is derived from an EMBL/GenBank/DDBJ whole genome shotgun (WGS) entry which is preliminary data.</text>
</comment>
<dbReference type="InterPro" id="IPR025495">
    <property type="entry name" value="DUF4386"/>
</dbReference>
<evidence type="ECO:0000256" key="1">
    <source>
        <dbReference type="SAM" id="Phobius"/>
    </source>
</evidence>
<organism evidence="2 3">
    <name type="scientific">Aeromicrobium terrae</name>
    <dbReference type="NCBI Taxonomy" id="2498846"/>
    <lineage>
        <taxon>Bacteria</taxon>
        <taxon>Bacillati</taxon>
        <taxon>Actinomycetota</taxon>
        <taxon>Actinomycetes</taxon>
        <taxon>Propionibacteriales</taxon>
        <taxon>Nocardioidaceae</taxon>
        <taxon>Aeromicrobium</taxon>
    </lineage>
</organism>
<feature type="transmembrane region" description="Helical" evidence="1">
    <location>
        <begin position="49"/>
        <end position="73"/>
    </location>
</feature>
<keyword evidence="1" id="KW-1133">Transmembrane helix</keyword>
<dbReference type="EMBL" id="VDUX01000003">
    <property type="protein sequence ID" value="TXL61374.1"/>
    <property type="molecule type" value="Genomic_DNA"/>
</dbReference>
<dbReference type="OrthoDB" id="1176146at2"/>
<sequence length="228" mass="23710">MTSSRRIALWGGIAYLVTFAAAIPALPLLEPVTDHPDYVLGAGSDNRVVLGGLLEVVAALAGVATAVILYPVIRRVSRTCALGFLSSRVVEAGILIAGAISVLTVVTLRQDLGDDAPAGLVTVAQALIDVREWTFLLGPGLFPAINAGFLGIALYRAGLVPRILPLVGFVGAPFLVGKTLAVAFGAFDELSTAAVLLALPIAAWELGLGLWLTVKGFRPPRLSTNPDH</sequence>
<dbReference type="Proteomes" id="UP000321571">
    <property type="component" value="Unassembled WGS sequence"/>
</dbReference>